<feature type="region of interest" description="Disordered" evidence="1">
    <location>
        <begin position="626"/>
        <end position="738"/>
    </location>
</feature>
<evidence type="ECO:0000256" key="1">
    <source>
        <dbReference type="SAM" id="MobiDB-lite"/>
    </source>
</evidence>
<feature type="region of interest" description="Disordered" evidence="1">
    <location>
        <begin position="775"/>
        <end position="828"/>
    </location>
</feature>
<feature type="compositionally biased region" description="Polar residues" evidence="1">
    <location>
        <begin position="70"/>
        <end position="96"/>
    </location>
</feature>
<dbReference type="AlphaFoldDB" id="A0AA43QQD2"/>
<feature type="region of interest" description="Disordered" evidence="1">
    <location>
        <begin position="164"/>
        <end position="208"/>
    </location>
</feature>
<feature type="compositionally biased region" description="Polar residues" evidence="1">
    <location>
        <begin position="272"/>
        <end position="295"/>
    </location>
</feature>
<gene>
    <name evidence="2" type="ORF">OHK93_000987</name>
</gene>
<evidence type="ECO:0000313" key="3">
    <source>
        <dbReference type="Proteomes" id="UP001161017"/>
    </source>
</evidence>
<proteinExistence type="predicted"/>
<feature type="compositionally biased region" description="Polar residues" evidence="1">
    <location>
        <begin position="482"/>
        <end position="499"/>
    </location>
</feature>
<feature type="compositionally biased region" description="Low complexity" evidence="1">
    <location>
        <begin position="223"/>
        <end position="232"/>
    </location>
</feature>
<feature type="compositionally biased region" description="Polar residues" evidence="1">
    <location>
        <begin position="801"/>
        <end position="819"/>
    </location>
</feature>
<feature type="region of interest" description="Disordered" evidence="1">
    <location>
        <begin position="945"/>
        <end position="1033"/>
    </location>
</feature>
<feature type="region of interest" description="Disordered" evidence="1">
    <location>
        <begin position="420"/>
        <end position="452"/>
    </location>
</feature>
<feature type="region of interest" description="Disordered" evidence="1">
    <location>
        <begin position="864"/>
        <end position="925"/>
    </location>
</feature>
<dbReference type="Proteomes" id="UP001161017">
    <property type="component" value="Unassembled WGS sequence"/>
</dbReference>
<sequence length="1069" mass="118257">MALAELPAHHIARNTQLGEHSAQLHGSNGEVGPLKQYENRKFRPAPSAIDGMMKTTTETGDLGQLASKPTPRNVSSLRNTSAISNRGESSRSQQRPRNLDRRQPIVSNPPAYHPMQYDPNAAYSNGESGRSEYGGGVYYDRPDQSTYEEHQAWSMTQRSYVSHSLTNRHPHSNGMYERRVQPPGSRPRSPFAYPTRLKRPGYRPSSPALADVYRSRYEVGVDSRSSSPASSHSRQRARIPWQQHLNHSDPMMRSFPTAPGHDYANYQYRSPAPSQASTPRPTSSLRSVTSWSRLPQAQPPTAGIWNLPETSQSTPVFYDYSEGFEESPGYQHNMHGIVNDELVEASSINEAINTSMSDEHSHLTELSAETTEHKPLLKRSSSQSQSTHAKSATDGLARSFSETIFNRGKRFTTGSLLPQEQASKHTQHHAGRPASVPGPLSHSSPDNPSAHQCVEPLSLEIFAKFDTANRQEASRDDPVVQERSSPSTGSMCTAESNSHLMEEDADSETDKLDARIRPVANTEFPSNAELVDLHTQSRNSSICGTRSTSNSAAIISPTPERSILSQDNRERFSRLLNIDDSSALKEDVSKQPWHMQIPQDVERHRPLRTTQGSLFDHVTINTSILEDSGSDREHELSPSLMQTFGGRGRDNSKSIPAVTTPVAERDNLSSSSNDEGSSQQKSERTFSSALPASGPKTAIPEAIVRKASRSPSASHNRHARIIGSTERASSHDSKGLSSVPVDQRTVIAISPPATSDALDLPFSFSPIIQYRDYEDSVSESGGESSTHVESKESKVAPTKPPSSHSTLALENDSVASSHGSRPWNDDCNYPWSDQLPDLAVSIPAPPSDARGRTGILPRFKLRIQRASPSTDSARLVKRRGSSDETSSRRNSRLFSRQVSTLKSRPKPRFSNSPGEINSSHAIKPAPLQTRFVEGFNLPSRISGAAGSPTITLSPPSPVQEVRSFFSDDSSQRGQKASLRKRLSEFKSRRHSHFDSNGNVQVPERGQSKSVLRKPRSSDRLSRQSHRTPHSTHTVGSNFLRFRTVRFWWHRSEGKIRAWTSRIWKPSGRK</sequence>
<feature type="region of interest" description="Disordered" evidence="1">
    <location>
        <begin position="356"/>
        <end position="395"/>
    </location>
</feature>
<comment type="caution">
    <text evidence="2">The sequence shown here is derived from an EMBL/GenBank/DDBJ whole genome shotgun (WGS) entry which is preliminary data.</text>
</comment>
<feature type="region of interest" description="Disordered" evidence="1">
    <location>
        <begin position="468"/>
        <end position="509"/>
    </location>
</feature>
<feature type="compositionally biased region" description="Polar residues" evidence="1">
    <location>
        <begin position="909"/>
        <end position="920"/>
    </location>
</feature>
<feature type="compositionally biased region" description="Polar residues" evidence="1">
    <location>
        <begin position="441"/>
        <end position="450"/>
    </location>
</feature>
<organism evidence="2 3">
    <name type="scientific">Ramalina farinacea</name>
    <dbReference type="NCBI Taxonomy" id="258253"/>
    <lineage>
        <taxon>Eukaryota</taxon>
        <taxon>Fungi</taxon>
        <taxon>Dikarya</taxon>
        <taxon>Ascomycota</taxon>
        <taxon>Pezizomycotina</taxon>
        <taxon>Lecanoromycetes</taxon>
        <taxon>OSLEUM clade</taxon>
        <taxon>Lecanoromycetidae</taxon>
        <taxon>Lecanorales</taxon>
        <taxon>Lecanorineae</taxon>
        <taxon>Ramalinaceae</taxon>
        <taxon>Ramalina</taxon>
    </lineage>
</organism>
<name>A0AA43QQD2_9LECA</name>
<accession>A0AA43QQD2</accession>
<protein>
    <submittedName>
        <fullName evidence="2">Uncharacterized protein</fullName>
    </submittedName>
</protein>
<dbReference type="EMBL" id="JAPUFD010000010">
    <property type="protein sequence ID" value="MDI1489789.1"/>
    <property type="molecule type" value="Genomic_DNA"/>
</dbReference>
<feature type="compositionally biased region" description="Basic and acidic residues" evidence="1">
    <location>
        <begin position="468"/>
        <end position="480"/>
    </location>
</feature>
<feature type="region of interest" description="Disordered" evidence="1">
    <location>
        <begin position="222"/>
        <end position="308"/>
    </location>
</feature>
<feature type="compositionally biased region" description="Low complexity" evidence="1">
    <location>
        <begin position="669"/>
        <end position="680"/>
    </location>
</feature>
<feature type="region of interest" description="Disordered" evidence="1">
    <location>
        <begin position="13"/>
        <end position="135"/>
    </location>
</feature>
<reference evidence="2" key="1">
    <citation type="journal article" date="2023" name="Genome Biol. Evol.">
        <title>First Whole Genome Sequence and Flow Cytometry Genome Size Data for the Lichen-Forming Fungus Ramalina farinacea (Ascomycota).</title>
        <authorList>
            <person name="Llewellyn T."/>
            <person name="Mian S."/>
            <person name="Hill R."/>
            <person name="Leitch I.J."/>
            <person name="Gaya E."/>
        </authorList>
    </citation>
    <scope>NUCLEOTIDE SEQUENCE</scope>
    <source>
        <strain evidence="2">LIQ254RAFAR</strain>
    </source>
</reference>
<feature type="compositionally biased region" description="Polar residues" evidence="1">
    <location>
        <begin position="892"/>
        <end position="902"/>
    </location>
</feature>
<keyword evidence="3" id="KW-1185">Reference proteome</keyword>
<evidence type="ECO:0000313" key="2">
    <source>
        <dbReference type="EMBL" id="MDI1489789.1"/>
    </source>
</evidence>